<accession>A0A645EK88</accession>
<organism evidence="1">
    <name type="scientific">bioreactor metagenome</name>
    <dbReference type="NCBI Taxonomy" id="1076179"/>
    <lineage>
        <taxon>unclassified sequences</taxon>
        <taxon>metagenomes</taxon>
        <taxon>ecological metagenomes</taxon>
    </lineage>
</organism>
<proteinExistence type="predicted"/>
<sequence length="77" mass="8236">MPRGKPSLRHYVCEKETLRIIFGDGSASAASEVAADEGEVYRIVSGCLSVGCTRKQKTKLAGNGEDKDSVAETAINY</sequence>
<protein>
    <submittedName>
        <fullName evidence="1">Uncharacterized protein</fullName>
    </submittedName>
</protein>
<name>A0A645EK88_9ZZZZ</name>
<gene>
    <name evidence="1" type="ORF">SDC9_149078</name>
</gene>
<dbReference type="EMBL" id="VSSQ01047843">
    <property type="protein sequence ID" value="MPN01866.1"/>
    <property type="molecule type" value="Genomic_DNA"/>
</dbReference>
<reference evidence="1" key="1">
    <citation type="submission" date="2019-08" db="EMBL/GenBank/DDBJ databases">
        <authorList>
            <person name="Kucharzyk K."/>
            <person name="Murdoch R.W."/>
            <person name="Higgins S."/>
            <person name="Loffler F."/>
        </authorList>
    </citation>
    <scope>NUCLEOTIDE SEQUENCE</scope>
</reference>
<comment type="caution">
    <text evidence="1">The sequence shown here is derived from an EMBL/GenBank/DDBJ whole genome shotgun (WGS) entry which is preliminary data.</text>
</comment>
<dbReference type="AlphaFoldDB" id="A0A645EK88"/>
<evidence type="ECO:0000313" key="1">
    <source>
        <dbReference type="EMBL" id="MPN01866.1"/>
    </source>
</evidence>